<dbReference type="InterPro" id="IPR052515">
    <property type="entry name" value="Gfo/Idh/MocA_Oxidoreductase"/>
</dbReference>
<name>A0AAE3VDH2_9BACT</name>
<dbReference type="SUPFAM" id="SSF55347">
    <property type="entry name" value="Glyceraldehyde-3-phosphate dehydrogenase-like, C-terminal domain"/>
    <property type="match status" value="1"/>
</dbReference>
<feature type="domain" description="Gfo/Idh/MocA-like oxidoreductase N-terminal" evidence="1">
    <location>
        <begin position="23"/>
        <end position="141"/>
    </location>
</feature>
<dbReference type="InterPro" id="IPR004104">
    <property type="entry name" value="Gfo/Idh/MocA-like_OxRdtase_C"/>
</dbReference>
<dbReference type="Gene3D" id="3.30.360.10">
    <property type="entry name" value="Dihydrodipicolinate Reductase, domain 2"/>
    <property type="match status" value="1"/>
</dbReference>
<dbReference type="SUPFAM" id="SSF51735">
    <property type="entry name" value="NAD(P)-binding Rossmann-fold domains"/>
    <property type="match status" value="1"/>
</dbReference>
<reference evidence="3" key="1">
    <citation type="submission" date="2023-07" db="EMBL/GenBank/DDBJ databases">
        <title>Genomic Encyclopedia of Type Strains, Phase IV (KMG-IV): sequencing the most valuable type-strain genomes for metagenomic binning, comparative biology and taxonomic classification.</title>
        <authorList>
            <person name="Goeker M."/>
        </authorList>
    </citation>
    <scope>NUCLEOTIDE SEQUENCE</scope>
    <source>
        <strain evidence="3">DSM 24202</strain>
    </source>
</reference>
<dbReference type="PANTHER" id="PTHR43249">
    <property type="entry name" value="UDP-N-ACETYL-2-AMINO-2-DEOXY-D-GLUCURONATE OXIDASE"/>
    <property type="match status" value="1"/>
</dbReference>
<dbReference type="PANTHER" id="PTHR43249:SF1">
    <property type="entry name" value="D-GLUCOSIDE 3-DEHYDROGENASE"/>
    <property type="match status" value="1"/>
</dbReference>
<feature type="domain" description="Gfo/Idh/MocA-like oxidoreductase C-terminal" evidence="2">
    <location>
        <begin position="159"/>
        <end position="366"/>
    </location>
</feature>
<dbReference type="Pfam" id="PF01408">
    <property type="entry name" value="GFO_IDH_MocA"/>
    <property type="match status" value="1"/>
</dbReference>
<dbReference type="Pfam" id="PF02894">
    <property type="entry name" value="GFO_IDH_MocA_C"/>
    <property type="match status" value="1"/>
</dbReference>
<sequence>MADNSVGTQSFATQETSNSGKKIRTAVIGCGMISNVYIDAMKRIPEFEIVGGCDIRKERLDWFTKKTGVTAVFEKWDDMLREVQPDAVVVATPNGVHMPASVAAANAGCHVMTAKPMAMTPAECQLMIDASKKAGKLLAVGLQFRYRAATEMFVRARDAGDIGDIMYVKCQALRRRGIPNWGVFGQKELQGGGPLIDLGVHLMEAAHYCMGSPKPVAAVGNVWTYLGDKPCDTQCQWPNWDYKTYTVEDLAIGHVRFENGAILQVEASYAAHIERNRYDIQIMGSKGGFDWETSSLFTDRAGTMLTSTPAFTPEDQMINWFTAKMKNFASGILYGTPLRAPGEAGMAIQKMLDGIYRSAANGGREVAID</sequence>
<dbReference type="Gene3D" id="3.40.50.720">
    <property type="entry name" value="NAD(P)-binding Rossmann-like Domain"/>
    <property type="match status" value="1"/>
</dbReference>
<evidence type="ECO:0000313" key="3">
    <source>
        <dbReference type="EMBL" id="MDQ0288186.1"/>
    </source>
</evidence>
<keyword evidence="4" id="KW-1185">Reference proteome</keyword>
<evidence type="ECO:0000259" key="2">
    <source>
        <dbReference type="Pfam" id="PF02894"/>
    </source>
</evidence>
<comment type="caution">
    <text evidence="3">The sequence shown here is derived from an EMBL/GenBank/DDBJ whole genome shotgun (WGS) entry which is preliminary data.</text>
</comment>
<dbReference type="InterPro" id="IPR000683">
    <property type="entry name" value="Gfo/Idh/MocA-like_OxRdtase_N"/>
</dbReference>
<evidence type="ECO:0000259" key="1">
    <source>
        <dbReference type="Pfam" id="PF01408"/>
    </source>
</evidence>
<protein>
    <submittedName>
        <fullName evidence="3">Dehydrogenase</fullName>
    </submittedName>
</protein>
<dbReference type="InterPro" id="IPR036291">
    <property type="entry name" value="NAD(P)-bd_dom_sf"/>
</dbReference>
<accession>A0AAE3VDH2</accession>
<dbReference type="Proteomes" id="UP001238163">
    <property type="component" value="Unassembled WGS sequence"/>
</dbReference>
<dbReference type="AlphaFoldDB" id="A0AAE3VDH2"/>
<dbReference type="EMBL" id="JAUSVL010000001">
    <property type="protein sequence ID" value="MDQ0288186.1"/>
    <property type="molecule type" value="Genomic_DNA"/>
</dbReference>
<dbReference type="GO" id="GO:0000166">
    <property type="term" value="F:nucleotide binding"/>
    <property type="evidence" value="ECO:0007669"/>
    <property type="project" value="InterPro"/>
</dbReference>
<evidence type="ECO:0000313" key="4">
    <source>
        <dbReference type="Proteomes" id="UP001238163"/>
    </source>
</evidence>
<organism evidence="3 4">
    <name type="scientific">Oligosphaera ethanolica</name>
    <dbReference type="NCBI Taxonomy" id="760260"/>
    <lineage>
        <taxon>Bacteria</taxon>
        <taxon>Pseudomonadati</taxon>
        <taxon>Lentisphaerota</taxon>
        <taxon>Oligosphaeria</taxon>
        <taxon>Oligosphaerales</taxon>
        <taxon>Oligosphaeraceae</taxon>
        <taxon>Oligosphaera</taxon>
    </lineage>
</organism>
<dbReference type="RefSeq" id="WP_307259446.1">
    <property type="nucleotide sequence ID" value="NZ_JAUSVL010000001.1"/>
</dbReference>
<proteinExistence type="predicted"/>
<gene>
    <name evidence="3" type="ORF">J3R75_000293</name>
</gene>